<dbReference type="EMBL" id="CH480843">
    <property type="protein sequence ID" value="EDW49716.1"/>
    <property type="molecule type" value="Genomic_DNA"/>
</dbReference>
<dbReference type="PROSITE" id="PS50190">
    <property type="entry name" value="SEC7"/>
    <property type="match status" value="1"/>
</dbReference>
<dbReference type="STRING" id="7238.B4IIG6"/>
<accession>B4IIG6</accession>
<dbReference type="GO" id="GO:0005085">
    <property type="term" value="F:guanyl-nucleotide exchange factor activity"/>
    <property type="evidence" value="ECO:0007669"/>
    <property type="project" value="InterPro"/>
</dbReference>
<dbReference type="PANTHER" id="PTHR10663:SF402">
    <property type="entry name" value="MIP16918P"/>
    <property type="match status" value="1"/>
</dbReference>
<name>B4IIG6_DROSE</name>
<protein>
    <submittedName>
        <fullName evidence="2">GM16129</fullName>
    </submittedName>
</protein>
<sequence length="245" mass="28410">MISAMDNFDNRSYGAISKGRSEFSMPELTPEQQKLLIELRRKKQELLLEIQQIKDELCEVVSEMEALDVPEDCKHSNKDKQMSIGRKKFNMDPKKGIEYLVENRLLRHDPQDVAHFLYKGEGLNKTAIGDYLGEKNDFNEDVLKAFVALHDFTNLILVQALRQFLWSFRLPGEAQKIDRMMETFAQRYCQLNPDIFTNTDTCYVLSFAIIMLNTSLHNPSVSTLICLDTRITCIFQILKIRISSF</sequence>
<evidence type="ECO:0000259" key="1">
    <source>
        <dbReference type="PROSITE" id="PS50190"/>
    </source>
</evidence>
<dbReference type="FunFam" id="1.10.1000.11:FF:000002">
    <property type="entry name" value="Cytohesin 1"/>
    <property type="match status" value="1"/>
</dbReference>
<dbReference type="InterPro" id="IPR035999">
    <property type="entry name" value="Sec7_dom_sf"/>
</dbReference>
<dbReference type="Gene3D" id="1.10.1000.11">
    <property type="entry name" value="Arf Nucleotide-binding Site Opener,domain 2"/>
    <property type="match status" value="1"/>
</dbReference>
<reference evidence="2 3" key="1">
    <citation type="journal article" date="2007" name="Nature">
        <title>Evolution of genes and genomes on the Drosophila phylogeny.</title>
        <authorList>
            <consortium name="Drosophila 12 Genomes Consortium"/>
            <person name="Clark A.G."/>
            <person name="Eisen M.B."/>
            <person name="Smith D.R."/>
            <person name="Bergman C.M."/>
            <person name="Oliver B."/>
            <person name="Markow T.A."/>
            <person name="Kaufman T.C."/>
            <person name="Kellis M."/>
            <person name="Gelbart W."/>
            <person name="Iyer V.N."/>
            <person name="Pollard D.A."/>
            <person name="Sackton T.B."/>
            <person name="Larracuente A.M."/>
            <person name="Singh N.D."/>
            <person name="Abad J.P."/>
            <person name="Abt D.N."/>
            <person name="Adryan B."/>
            <person name="Aguade M."/>
            <person name="Akashi H."/>
            <person name="Anderson W.W."/>
            <person name="Aquadro C.F."/>
            <person name="Ardell D.H."/>
            <person name="Arguello R."/>
            <person name="Artieri C.G."/>
            <person name="Barbash D.A."/>
            <person name="Barker D."/>
            <person name="Barsanti P."/>
            <person name="Batterham P."/>
            <person name="Batzoglou S."/>
            <person name="Begun D."/>
            <person name="Bhutkar A."/>
            <person name="Blanco E."/>
            <person name="Bosak S.A."/>
            <person name="Bradley R.K."/>
            <person name="Brand A.D."/>
            <person name="Brent M.R."/>
            <person name="Brooks A.N."/>
            <person name="Brown R.H."/>
            <person name="Butlin R.K."/>
            <person name="Caggese C."/>
            <person name="Calvi B.R."/>
            <person name="Bernardo de Carvalho A."/>
            <person name="Caspi A."/>
            <person name="Castrezana S."/>
            <person name="Celniker S.E."/>
            <person name="Chang J.L."/>
            <person name="Chapple C."/>
            <person name="Chatterji S."/>
            <person name="Chinwalla A."/>
            <person name="Civetta A."/>
            <person name="Clifton S.W."/>
            <person name="Comeron J.M."/>
            <person name="Costello J.C."/>
            <person name="Coyne J.A."/>
            <person name="Daub J."/>
            <person name="David R.G."/>
            <person name="Delcher A.L."/>
            <person name="Delehaunty K."/>
            <person name="Do C.B."/>
            <person name="Ebling H."/>
            <person name="Edwards K."/>
            <person name="Eickbush T."/>
            <person name="Evans J.D."/>
            <person name="Filipski A."/>
            <person name="Findeiss S."/>
            <person name="Freyhult E."/>
            <person name="Fulton L."/>
            <person name="Fulton R."/>
            <person name="Garcia A.C."/>
            <person name="Gardiner A."/>
            <person name="Garfield D.A."/>
            <person name="Garvin B.E."/>
            <person name="Gibson G."/>
            <person name="Gilbert D."/>
            <person name="Gnerre S."/>
            <person name="Godfrey J."/>
            <person name="Good R."/>
            <person name="Gotea V."/>
            <person name="Gravely B."/>
            <person name="Greenberg A.J."/>
            <person name="Griffiths-Jones S."/>
            <person name="Gross S."/>
            <person name="Guigo R."/>
            <person name="Gustafson E.A."/>
            <person name="Haerty W."/>
            <person name="Hahn M.W."/>
            <person name="Halligan D.L."/>
            <person name="Halpern A.L."/>
            <person name="Halter G.M."/>
            <person name="Han M.V."/>
            <person name="Heger A."/>
            <person name="Hillier L."/>
            <person name="Hinrichs A.S."/>
            <person name="Holmes I."/>
            <person name="Hoskins R.A."/>
            <person name="Hubisz M.J."/>
            <person name="Hultmark D."/>
            <person name="Huntley M.A."/>
            <person name="Jaffe D.B."/>
            <person name="Jagadeeshan S."/>
            <person name="Jeck W.R."/>
            <person name="Johnson J."/>
            <person name="Jones C.D."/>
            <person name="Jordan W.C."/>
            <person name="Karpen G.H."/>
            <person name="Kataoka E."/>
            <person name="Keightley P.D."/>
            <person name="Kheradpour P."/>
            <person name="Kirkness E.F."/>
            <person name="Koerich L.B."/>
            <person name="Kristiansen K."/>
            <person name="Kudrna D."/>
            <person name="Kulathinal R.J."/>
            <person name="Kumar S."/>
            <person name="Kwok R."/>
            <person name="Lander E."/>
            <person name="Langley C.H."/>
            <person name="Lapoint R."/>
            <person name="Lazzaro B.P."/>
            <person name="Lee S.J."/>
            <person name="Levesque L."/>
            <person name="Li R."/>
            <person name="Lin C.F."/>
            <person name="Lin M.F."/>
            <person name="Lindblad-Toh K."/>
            <person name="Llopart A."/>
            <person name="Long M."/>
            <person name="Low L."/>
            <person name="Lozovsky E."/>
            <person name="Lu J."/>
            <person name="Luo M."/>
            <person name="Machado C.A."/>
            <person name="Makalowski W."/>
            <person name="Marzo M."/>
            <person name="Matsuda M."/>
            <person name="Matzkin L."/>
            <person name="McAllister B."/>
            <person name="McBride C.S."/>
            <person name="McKernan B."/>
            <person name="McKernan K."/>
            <person name="Mendez-Lago M."/>
            <person name="Minx P."/>
            <person name="Mollenhauer M.U."/>
            <person name="Montooth K."/>
            <person name="Mount S.M."/>
            <person name="Mu X."/>
            <person name="Myers E."/>
            <person name="Negre B."/>
            <person name="Newfeld S."/>
            <person name="Nielsen R."/>
            <person name="Noor M.A."/>
            <person name="O'Grady P."/>
            <person name="Pachter L."/>
            <person name="Papaceit M."/>
            <person name="Parisi M.J."/>
            <person name="Parisi M."/>
            <person name="Parts L."/>
            <person name="Pedersen J.S."/>
            <person name="Pesole G."/>
            <person name="Phillippy A.M."/>
            <person name="Ponting C.P."/>
            <person name="Pop M."/>
            <person name="Porcelli D."/>
            <person name="Powell J.R."/>
            <person name="Prohaska S."/>
            <person name="Pruitt K."/>
            <person name="Puig M."/>
            <person name="Quesneville H."/>
            <person name="Ram K.R."/>
            <person name="Rand D."/>
            <person name="Rasmussen M.D."/>
            <person name="Reed L.K."/>
            <person name="Reenan R."/>
            <person name="Reily A."/>
            <person name="Remington K.A."/>
            <person name="Rieger T.T."/>
            <person name="Ritchie M.G."/>
            <person name="Robin C."/>
            <person name="Rogers Y.H."/>
            <person name="Rohde C."/>
            <person name="Rozas J."/>
            <person name="Rubenfield M.J."/>
            <person name="Ruiz A."/>
            <person name="Russo S."/>
            <person name="Salzberg S.L."/>
            <person name="Sanchez-Gracia A."/>
            <person name="Saranga D.J."/>
            <person name="Sato H."/>
            <person name="Schaeffer S.W."/>
            <person name="Schatz M.C."/>
            <person name="Schlenke T."/>
            <person name="Schwartz R."/>
            <person name="Segarra C."/>
            <person name="Singh R.S."/>
            <person name="Sirot L."/>
            <person name="Sirota M."/>
            <person name="Sisneros N.B."/>
            <person name="Smith C.D."/>
            <person name="Smith T.F."/>
            <person name="Spieth J."/>
            <person name="Stage D.E."/>
            <person name="Stark A."/>
            <person name="Stephan W."/>
            <person name="Strausberg R.L."/>
            <person name="Strempel S."/>
            <person name="Sturgill D."/>
            <person name="Sutton G."/>
            <person name="Sutton G.G."/>
            <person name="Tao W."/>
            <person name="Teichmann S."/>
            <person name="Tobari Y.N."/>
            <person name="Tomimura Y."/>
            <person name="Tsolas J.M."/>
            <person name="Valente V.L."/>
            <person name="Venter E."/>
            <person name="Venter J.C."/>
            <person name="Vicario S."/>
            <person name="Vieira F.G."/>
            <person name="Vilella A.J."/>
            <person name="Villasante A."/>
            <person name="Walenz B."/>
            <person name="Wang J."/>
            <person name="Wasserman M."/>
            <person name="Watts T."/>
            <person name="Wilson D."/>
            <person name="Wilson R.K."/>
            <person name="Wing R.A."/>
            <person name="Wolfner M.F."/>
            <person name="Wong A."/>
            <person name="Wong G.K."/>
            <person name="Wu C.I."/>
            <person name="Wu G."/>
            <person name="Yamamoto D."/>
            <person name="Yang H.P."/>
            <person name="Yang S.P."/>
            <person name="Yorke J.A."/>
            <person name="Yoshida K."/>
            <person name="Zdobnov E."/>
            <person name="Zhang P."/>
            <person name="Zhang Y."/>
            <person name="Zimin A.V."/>
            <person name="Baldwin J."/>
            <person name="Abdouelleil A."/>
            <person name="Abdulkadir J."/>
            <person name="Abebe A."/>
            <person name="Abera B."/>
            <person name="Abreu J."/>
            <person name="Acer S.C."/>
            <person name="Aftuck L."/>
            <person name="Alexander A."/>
            <person name="An P."/>
            <person name="Anderson E."/>
            <person name="Anderson S."/>
            <person name="Arachi H."/>
            <person name="Azer M."/>
            <person name="Bachantsang P."/>
            <person name="Barry A."/>
            <person name="Bayul T."/>
            <person name="Berlin A."/>
            <person name="Bessette D."/>
            <person name="Bloom T."/>
            <person name="Blye J."/>
            <person name="Boguslavskiy L."/>
            <person name="Bonnet C."/>
            <person name="Boukhgalter B."/>
            <person name="Bourzgui I."/>
            <person name="Brown A."/>
            <person name="Cahill P."/>
            <person name="Channer S."/>
            <person name="Cheshatsang Y."/>
            <person name="Chuda L."/>
            <person name="Citroen M."/>
            <person name="Collymore A."/>
            <person name="Cooke P."/>
            <person name="Costello M."/>
            <person name="D'Aco K."/>
            <person name="Daza R."/>
            <person name="De Haan G."/>
            <person name="DeGray S."/>
            <person name="DeMaso C."/>
            <person name="Dhargay N."/>
            <person name="Dooley K."/>
            <person name="Dooley E."/>
            <person name="Doricent M."/>
            <person name="Dorje P."/>
            <person name="Dorjee K."/>
            <person name="Dupes A."/>
            <person name="Elong R."/>
            <person name="Falk J."/>
            <person name="Farina A."/>
            <person name="Faro S."/>
            <person name="Ferguson D."/>
            <person name="Fisher S."/>
            <person name="Foley C.D."/>
            <person name="Franke A."/>
            <person name="Friedrich D."/>
            <person name="Gadbois L."/>
            <person name="Gearin G."/>
            <person name="Gearin C.R."/>
            <person name="Giannoukos G."/>
            <person name="Goode T."/>
            <person name="Graham J."/>
            <person name="Grandbois E."/>
            <person name="Grewal S."/>
            <person name="Gyaltsen K."/>
            <person name="Hafez N."/>
            <person name="Hagos B."/>
            <person name="Hall J."/>
            <person name="Henson C."/>
            <person name="Hollinger A."/>
            <person name="Honan T."/>
            <person name="Huard M.D."/>
            <person name="Hughes L."/>
            <person name="Hurhula B."/>
            <person name="Husby M.E."/>
            <person name="Kamat A."/>
            <person name="Kanga B."/>
            <person name="Kashin S."/>
            <person name="Khazanovich D."/>
            <person name="Kisner P."/>
            <person name="Lance K."/>
            <person name="Lara M."/>
            <person name="Lee W."/>
            <person name="Lennon N."/>
            <person name="Letendre F."/>
            <person name="LeVine R."/>
            <person name="Lipovsky A."/>
            <person name="Liu X."/>
            <person name="Liu J."/>
            <person name="Liu S."/>
            <person name="Lokyitsang T."/>
            <person name="Lokyitsang Y."/>
            <person name="Lubonja R."/>
            <person name="Lui A."/>
            <person name="MacDonald P."/>
            <person name="Magnisalis V."/>
            <person name="Maru K."/>
            <person name="Matthews C."/>
            <person name="McCusker W."/>
            <person name="McDonough S."/>
            <person name="Mehta T."/>
            <person name="Meldrim J."/>
            <person name="Meneus L."/>
            <person name="Mihai O."/>
            <person name="Mihalev A."/>
            <person name="Mihova T."/>
            <person name="Mittelman R."/>
            <person name="Mlenga V."/>
            <person name="Montmayeur A."/>
            <person name="Mulrain L."/>
            <person name="Navidi A."/>
            <person name="Naylor J."/>
            <person name="Negash T."/>
            <person name="Nguyen T."/>
            <person name="Nguyen N."/>
            <person name="Nicol R."/>
            <person name="Norbu C."/>
            <person name="Norbu N."/>
            <person name="Novod N."/>
            <person name="O'Neill B."/>
            <person name="Osman S."/>
            <person name="Markiewicz E."/>
            <person name="Oyono O.L."/>
            <person name="Patti C."/>
            <person name="Phunkhang P."/>
            <person name="Pierre F."/>
            <person name="Priest M."/>
            <person name="Raghuraman S."/>
            <person name="Rege F."/>
            <person name="Reyes R."/>
            <person name="Rise C."/>
            <person name="Rogov P."/>
            <person name="Ross K."/>
            <person name="Ryan E."/>
            <person name="Settipalli S."/>
            <person name="Shea T."/>
            <person name="Sherpa N."/>
            <person name="Shi L."/>
            <person name="Shih D."/>
            <person name="Sparrow T."/>
            <person name="Spaulding J."/>
            <person name="Stalker J."/>
            <person name="Stange-Thomann N."/>
            <person name="Stavropoulos S."/>
            <person name="Stone C."/>
            <person name="Strader C."/>
            <person name="Tesfaye S."/>
            <person name="Thomson T."/>
            <person name="Thoulutsang Y."/>
            <person name="Thoulutsang D."/>
            <person name="Topham K."/>
            <person name="Topping I."/>
            <person name="Tsamla T."/>
            <person name="Vassiliev H."/>
            <person name="Vo A."/>
            <person name="Wangchuk T."/>
            <person name="Wangdi T."/>
            <person name="Weiand M."/>
            <person name="Wilkinson J."/>
            <person name="Wilson A."/>
            <person name="Yadav S."/>
            <person name="Young G."/>
            <person name="Yu Q."/>
            <person name="Zembek L."/>
            <person name="Zhong D."/>
            <person name="Zimmer A."/>
            <person name="Zwirko Z."/>
            <person name="Jaffe D.B."/>
            <person name="Alvarez P."/>
            <person name="Brockman W."/>
            <person name="Butler J."/>
            <person name="Chin C."/>
            <person name="Gnerre S."/>
            <person name="Grabherr M."/>
            <person name="Kleber M."/>
            <person name="Mauceli E."/>
            <person name="MacCallum I."/>
        </authorList>
    </citation>
    <scope>NUCLEOTIDE SEQUENCE [LARGE SCALE GENOMIC DNA]</scope>
    <source>
        <strain evidence="3">Rob3c / Tucson 14021-0248.25</strain>
    </source>
</reference>
<dbReference type="HOGENOM" id="CLU_1134594_0_0_1"/>
<dbReference type="CDD" id="cd00171">
    <property type="entry name" value="Sec7"/>
    <property type="match status" value="1"/>
</dbReference>
<evidence type="ECO:0000313" key="2">
    <source>
        <dbReference type="EMBL" id="EDW49716.1"/>
    </source>
</evidence>
<evidence type="ECO:0000313" key="3">
    <source>
        <dbReference type="Proteomes" id="UP000001292"/>
    </source>
</evidence>
<dbReference type="Gene3D" id="1.10.220.20">
    <property type="match status" value="1"/>
</dbReference>
<dbReference type="AlphaFoldDB" id="B4IIG6"/>
<keyword evidence="3" id="KW-1185">Reference proteome</keyword>
<organism evidence="3">
    <name type="scientific">Drosophila sechellia</name>
    <name type="common">Fruit fly</name>
    <dbReference type="NCBI Taxonomy" id="7238"/>
    <lineage>
        <taxon>Eukaryota</taxon>
        <taxon>Metazoa</taxon>
        <taxon>Ecdysozoa</taxon>
        <taxon>Arthropoda</taxon>
        <taxon>Hexapoda</taxon>
        <taxon>Insecta</taxon>
        <taxon>Pterygota</taxon>
        <taxon>Neoptera</taxon>
        <taxon>Endopterygota</taxon>
        <taxon>Diptera</taxon>
        <taxon>Brachycera</taxon>
        <taxon>Muscomorpha</taxon>
        <taxon>Ephydroidea</taxon>
        <taxon>Drosophilidae</taxon>
        <taxon>Drosophila</taxon>
        <taxon>Sophophora</taxon>
    </lineage>
</organism>
<dbReference type="OMA" id="FWANECL"/>
<dbReference type="SMR" id="B4IIG6"/>
<dbReference type="FunFam" id="1.10.220.20:FF:000003">
    <property type="entry name" value="Cytohesin 1"/>
    <property type="match status" value="1"/>
</dbReference>
<dbReference type="SUPFAM" id="SSF48425">
    <property type="entry name" value="Sec7 domain"/>
    <property type="match status" value="1"/>
</dbReference>
<dbReference type="Proteomes" id="UP000001292">
    <property type="component" value="Unassembled WGS sequence"/>
</dbReference>
<dbReference type="InterPro" id="IPR000904">
    <property type="entry name" value="Sec7_dom"/>
</dbReference>
<dbReference type="SMART" id="SM00222">
    <property type="entry name" value="Sec7"/>
    <property type="match status" value="1"/>
</dbReference>
<dbReference type="PANTHER" id="PTHR10663">
    <property type="entry name" value="GUANYL-NUCLEOTIDE EXCHANGE FACTOR"/>
    <property type="match status" value="1"/>
</dbReference>
<dbReference type="InterPro" id="IPR023394">
    <property type="entry name" value="Sec7_C_sf"/>
</dbReference>
<dbReference type="PhylomeDB" id="B4IIG6"/>
<proteinExistence type="predicted"/>
<dbReference type="GO" id="GO:0032012">
    <property type="term" value="P:regulation of ARF protein signal transduction"/>
    <property type="evidence" value="ECO:0007669"/>
    <property type="project" value="InterPro"/>
</dbReference>
<gene>
    <name evidence="2" type="primary">Dsec\GM16129</name>
    <name evidence="2" type="ORF">Dsec_GM16129</name>
</gene>
<dbReference type="Pfam" id="PF01369">
    <property type="entry name" value="Sec7"/>
    <property type="match status" value="1"/>
</dbReference>
<feature type="domain" description="SEC7" evidence="1">
    <location>
        <begin position="71"/>
        <end position="245"/>
    </location>
</feature>